<protein>
    <recommendedName>
        <fullName evidence="4">DUF3263 domain-containing protein</fullName>
    </recommendedName>
</protein>
<comment type="caution">
    <text evidence="2">The sequence shown here is derived from an EMBL/GenBank/DDBJ whole genome shotgun (WGS) entry which is preliminary data.</text>
</comment>
<dbReference type="EMBL" id="ACZI02000003">
    <property type="protein sequence ID" value="EFV14607.1"/>
    <property type="molecule type" value="Genomic_DNA"/>
</dbReference>
<proteinExistence type="predicted"/>
<evidence type="ECO:0008006" key="4">
    <source>
        <dbReference type="Google" id="ProtNLM"/>
    </source>
</evidence>
<dbReference type="OrthoDB" id="3268863at2"/>
<dbReference type="Pfam" id="PF11662">
    <property type="entry name" value="DUF3263"/>
    <property type="match status" value="1"/>
</dbReference>
<dbReference type="AlphaFoldDB" id="E5XM01"/>
<dbReference type="InterPro" id="IPR021678">
    <property type="entry name" value="DUF3263"/>
</dbReference>
<dbReference type="STRING" id="679197.HMPREF9336_00520"/>
<sequence>MSSSERALPDLPRLPESAEELAGGEGLSRREREVLAFERQWWKHAGSKEAAVRELFGMSATRYYQLLNALIDRPEALRADPLLVKRLRRLRAARTKARVARRLGVYDLDR</sequence>
<feature type="region of interest" description="Disordered" evidence="1">
    <location>
        <begin position="1"/>
        <end position="27"/>
    </location>
</feature>
<reference evidence="2 3" key="1">
    <citation type="journal article" date="2011" name="Stand. Genomic Sci.">
        <title>High quality draft genome sequence of Segniliparus rugosus CDC 945(T)= (ATCC BAA-974(T)).</title>
        <authorList>
            <person name="Earl A.M."/>
            <person name="Desjardins C.A."/>
            <person name="Fitzgerald M.G."/>
            <person name="Arachchi H.M."/>
            <person name="Zeng Q."/>
            <person name="Mehta T."/>
            <person name="Griggs A."/>
            <person name="Birren B.W."/>
            <person name="Toney N.C."/>
            <person name="Carr J."/>
            <person name="Posey J."/>
            <person name="Butler W.R."/>
        </authorList>
    </citation>
    <scope>NUCLEOTIDE SEQUENCE [LARGE SCALE GENOMIC DNA]</scope>
    <source>
        <strain evidence="3">ATCC BAA-974 / DSM 45345 / CCUG 50838 / CIP 108380 / JCM 13579 / CDC 945</strain>
    </source>
</reference>
<evidence type="ECO:0000313" key="3">
    <source>
        <dbReference type="Proteomes" id="UP000004816"/>
    </source>
</evidence>
<gene>
    <name evidence="2" type="ORF">HMPREF9336_00520</name>
</gene>
<accession>E5XM01</accession>
<dbReference type="eggNOG" id="ENOG5032SVJ">
    <property type="taxonomic scope" value="Bacteria"/>
</dbReference>
<dbReference type="HOGENOM" id="CLU_108860_1_1_11"/>
<evidence type="ECO:0000313" key="2">
    <source>
        <dbReference type="EMBL" id="EFV14607.1"/>
    </source>
</evidence>
<evidence type="ECO:0000256" key="1">
    <source>
        <dbReference type="SAM" id="MobiDB-lite"/>
    </source>
</evidence>
<dbReference type="RefSeq" id="WP_007467525.1">
    <property type="nucleotide sequence ID" value="NZ_KI391954.1"/>
</dbReference>
<name>E5XM01_SEGRC</name>
<dbReference type="Proteomes" id="UP000004816">
    <property type="component" value="Unassembled WGS sequence"/>
</dbReference>
<organism evidence="2 3">
    <name type="scientific">Segniliparus rugosus (strain ATCC BAA-974 / DSM 45345 / CCUG 50838 / CIP 108380 / JCM 13579 / CDC 945)</name>
    <dbReference type="NCBI Taxonomy" id="679197"/>
    <lineage>
        <taxon>Bacteria</taxon>
        <taxon>Bacillati</taxon>
        <taxon>Actinomycetota</taxon>
        <taxon>Actinomycetes</taxon>
        <taxon>Mycobacteriales</taxon>
        <taxon>Segniliparaceae</taxon>
        <taxon>Segniliparus</taxon>
    </lineage>
</organism>
<keyword evidence="3" id="KW-1185">Reference proteome</keyword>